<proteinExistence type="predicted"/>
<organism evidence="2 3">
    <name type="scientific">Stakelama sediminis</name>
    <dbReference type="NCBI Taxonomy" id="463200"/>
    <lineage>
        <taxon>Bacteria</taxon>
        <taxon>Pseudomonadati</taxon>
        <taxon>Pseudomonadota</taxon>
        <taxon>Alphaproteobacteria</taxon>
        <taxon>Sphingomonadales</taxon>
        <taxon>Sphingomonadaceae</taxon>
        <taxon>Stakelama</taxon>
    </lineage>
</organism>
<name>A0A840YX82_9SPHN</name>
<dbReference type="InterPro" id="IPR002938">
    <property type="entry name" value="FAD-bd"/>
</dbReference>
<sequence>MRPLILGAGPAGAVAAMTLARGGDAPIILERERVTGDALCGGFLSWRTLAALERLGVERSSLGDADVSKVRLFAADVCAEAALPHQAKGVSRHRLDSVLLTHALQAGAAVERGVTIREVSDRRVRLADGAELTSDALFLATGKHDVRGAARPAAAKGADPAIGLRIRIGPSPVLRTLLAGMIELHLFDRGYAGLMLQEDGSTNCCMAVHRSRLQEAGSPRALLDALGNACPRLGERLSCANGGDSIDAVANVPYGWRASTTGAGCFRLGDQAGVIPSLAGEGIAIAVASGIRSARAYSSHGPEAAPEFQREFAQALARPIGMASVLRTMAESSFAPWMVRACAAFPSLAGLGARLTRIGSS</sequence>
<dbReference type="EMBL" id="JACIJI010000001">
    <property type="protein sequence ID" value="MBB5718263.1"/>
    <property type="molecule type" value="Genomic_DNA"/>
</dbReference>
<evidence type="ECO:0000313" key="3">
    <source>
        <dbReference type="Proteomes" id="UP000554342"/>
    </source>
</evidence>
<keyword evidence="3" id="KW-1185">Reference proteome</keyword>
<comment type="caution">
    <text evidence="2">The sequence shown here is derived from an EMBL/GenBank/DDBJ whole genome shotgun (WGS) entry which is preliminary data.</text>
</comment>
<dbReference type="Gene3D" id="3.50.50.60">
    <property type="entry name" value="FAD/NAD(P)-binding domain"/>
    <property type="match status" value="1"/>
</dbReference>
<dbReference type="Pfam" id="PF01494">
    <property type="entry name" value="FAD_binding_3"/>
    <property type="match status" value="1"/>
</dbReference>
<dbReference type="SUPFAM" id="SSF51905">
    <property type="entry name" value="FAD/NAD(P)-binding domain"/>
    <property type="match status" value="1"/>
</dbReference>
<accession>A0A840YX82</accession>
<reference evidence="2 3" key="1">
    <citation type="submission" date="2020-08" db="EMBL/GenBank/DDBJ databases">
        <title>Genomic Encyclopedia of Type Strains, Phase IV (KMG-IV): sequencing the most valuable type-strain genomes for metagenomic binning, comparative biology and taxonomic classification.</title>
        <authorList>
            <person name="Goeker M."/>
        </authorList>
    </citation>
    <scope>NUCLEOTIDE SEQUENCE [LARGE SCALE GENOMIC DNA]</scope>
    <source>
        <strain evidence="2 3">DSM 27203</strain>
    </source>
</reference>
<feature type="domain" description="FAD-binding" evidence="1">
    <location>
        <begin position="4"/>
        <end position="144"/>
    </location>
</feature>
<protein>
    <submittedName>
        <fullName evidence="2">Flavin-dependent dehydrogenase</fullName>
    </submittedName>
</protein>
<dbReference type="GO" id="GO:0071949">
    <property type="term" value="F:FAD binding"/>
    <property type="evidence" value="ECO:0007669"/>
    <property type="project" value="InterPro"/>
</dbReference>
<dbReference type="Proteomes" id="UP000554342">
    <property type="component" value="Unassembled WGS sequence"/>
</dbReference>
<dbReference type="PANTHER" id="PTHR42685">
    <property type="entry name" value="GERANYLGERANYL DIPHOSPHATE REDUCTASE"/>
    <property type="match status" value="1"/>
</dbReference>
<dbReference type="RefSeq" id="WP_221227352.1">
    <property type="nucleotide sequence ID" value="NZ_BAABIF010000004.1"/>
</dbReference>
<evidence type="ECO:0000259" key="1">
    <source>
        <dbReference type="Pfam" id="PF01494"/>
    </source>
</evidence>
<dbReference type="AlphaFoldDB" id="A0A840YX82"/>
<dbReference type="InterPro" id="IPR050407">
    <property type="entry name" value="Geranylgeranyl_reductase"/>
</dbReference>
<gene>
    <name evidence="2" type="ORF">FHR23_001170</name>
</gene>
<evidence type="ECO:0000313" key="2">
    <source>
        <dbReference type="EMBL" id="MBB5718263.1"/>
    </source>
</evidence>
<dbReference type="PANTHER" id="PTHR42685:SF22">
    <property type="entry name" value="CONDITIONED MEDIUM FACTOR RECEPTOR 1"/>
    <property type="match status" value="1"/>
</dbReference>
<dbReference type="InterPro" id="IPR036188">
    <property type="entry name" value="FAD/NAD-bd_sf"/>
</dbReference>